<accession>D1BVI3</accession>
<gene>
    <name evidence="2" type="ordered locus">Xcel_0415</name>
</gene>
<dbReference type="Proteomes" id="UP000002255">
    <property type="component" value="Chromosome"/>
</dbReference>
<evidence type="ECO:0000256" key="1">
    <source>
        <dbReference type="SAM" id="Phobius"/>
    </source>
</evidence>
<dbReference type="KEGG" id="xce:Xcel_0415"/>
<proteinExistence type="predicted"/>
<reference evidence="3" key="1">
    <citation type="submission" date="2009-11" db="EMBL/GenBank/DDBJ databases">
        <title>The complete chromosome of Xylanimonas cellulosilytica DSM 15894.</title>
        <authorList>
            <consortium name="US DOE Joint Genome Institute (JGI-PGF)"/>
            <person name="Lucas S."/>
            <person name="Copeland A."/>
            <person name="Lapidus A."/>
            <person name="Glavina del Rio T."/>
            <person name="Dalin E."/>
            <person name="Tice H."/>
            <person name="Bruce D."/>
            <person name="Goodwin L."/>
            <person name="Pitluck S."/>
            <person name="Kyrpides N."/>
            <person name="Mavromatis K."/>
            <person name="Ivanova N."/>
            <person name="Mikhailova N."/>
            <person name="Foster B."/>
            <person name="Clum A."/>
            <person name="Brettin T."/>
            <person name="Detter J.C."/>
            <person name="Han C."/>
            <person name="Larimer F."/>
            <person name="Land M."/>
            <person name="Hauser L."/>
            <person name="Markowitz V."/>
            <person name="Cheng J.F."/>
            <person name="Hugenholtz P."/>
            <person name="Woyke T."/>
            <person name="Wu D."/>
            <person name="Gehrich-Schroeter G."/>
            <person name="Schneider S."/>
            <person name="Pukall S.R."/>
            <person name="Klenk H.P."/>
            <person name="Eisen J.A."/>
        </authorList>
    </citation>
    <scope>NUCLEOTIDE SEQUENCE [LARGE SCALE GENOMIC DNA]</scope>
    <source>
        <strain evidence="3">DSM 15894 / CECT 5975 / LMG 20990 / XIL07</strain>
    </source>
</reference>
<feature type="transmembrane region" description="Helical" evidence="1">
    <location>
        <begin position="21"/>
        <end position="41"/>
    </location>
</feature>
<keyword evidence="3" id="KW-1185">Reference proteome</keyword>
<feature type="transmembrane region" description="Helical" evidence="1">
    <location>
        <begin position="151"/>
        <end position="172"/>
    </location>
</feature>
<name>D1BVI3_XYLCX</name>
<keyword evidence="1" id="KW-0472">Membrane</keyword>
<dbReference type="RefSeq" id="WP_012877199.1">
    <property type="nucleotide sequence ID" value="NC_013530.1"/>
</dbReference>
<feature type="transmembrane region" description="Helical" evidence="1">
    <location>
        <begin position="94"/>
        <end position="120"/>
    </location>
</feature>
<feature type="transmembrane region" description="Helical" evidence="1">
    <location>
        <begin position="61"/>
        <end position="82"/>
    </location>
</feature>
<dbReference type="OrthoDB" id="3724330at2"/>
<dbReference type="HOGENOM" id="CLU_088859_0_0_11"/>
<dbReference type="AlphaFoldDB" id="D1BVI3"/>
<evidence type="ECO:0000313" key="3">
    <source>
        <dbReference type="Proteomes" id="UP000002255"/>
    </source>
</evidence>
<keyword evidence="1" id="KW-1133">Transmembrane helix</keyword>
<reference evidence="2 3" key="2">
    <citation type="journal article" date="2010" name="Stand. Genomic Sci.">
        <title>Complete genome sequence of Xylanimonas cellulosilytica type strain (XIL07).</title>
        <authorList>
            <person name="Foster B."/>
            <person name="Pukall R."/>
            <person name="Abt B."/>
            <person name="Nolan M."/>
            <person name="Glavina Del Rio T."/>
            <person name="Chen F."/>
            <person name="Lucas S."/>
            <person name="Tice H."/>
            <person name="Pitluck S."/>
            <person name="Cheng J.-F."/>
            <person name="Chertkov O."/>
            <person name="Brettin T."/>
            <person name="Han C."/>
            <person name="Detter J.C."/>
            <person name="Bruce D."/>
            <person name="Goodwin L."/>
            <person name="Ivanova N."/>
            <person name="Mavromatis K."/>
            <person name="Pati A."/>
            <person name="Mikhailova N."/>
            <person name="Chen A."/>
            <person name="Palaniappan K."/>
            <person name="Land M."/>
            <person name="Hauser L."/>
            <person name="Chang Y.-J."/>
            <person name="Jeffries C.D."/>
            <person name="Chain P."/>
            <person name="Rohde M."/>
            <person name="Goeker M."/>
            <person name="Bristow J."/>
            <person name="Eisen J.A."/>
            <person name="Markowitz V."/>
            <person name="Hugenholtz P."/>
            <person name="Kyrpides N.C."/>
            <person name="Klenk H.-P."/>
            <person name="Lapidus A."/>
        </authorList>
    </citation>
    <scope>NUCLEOTIDE SEQUENCE [LARGE SCALE GENOMIC DNA]</scope>
    <source>
        <strain evidence="3">DSM 15894 / CECT 5975 / LMG 20990 / XIL07</strain>
    </source>
</reference>
<sequence>MNAVSSAVALHLNQRTKTFLVPLWIAAIVGVVSVLIALIFWRSGSQPGSAEWVQGSQSNPGVIYALGGFLVYFGVASVATTYPFALTLGSTRRAFVAGTLVWQAIVAAYVAVVFLVLSVVELATNHWFVGFYVFDIHALGAGDPGRLLPTVFLGVLSFLAVGAVFAAAWVRFGPRGPQLLGLGVFVTLGIGLAVIIPDIAGIAAAFELWWLAIAAGAVVVLASLGTWLLLRSAVIR</sequence>
<organism evidence="2 3">
    <name type="scientific">Xylanimonas cellulosilytica (strain DSM 15894 / JCM 12276 / CECT 5975 / KCTC 9989 / LMG 20990 / NBRC 107835 / XIL07)</name>
    <dbReference type="NCBI Taxonomy" id="446471"/>
    <lineage>
        <taxon>Bacteria</taxon>
        <taxon>Bacillati</taxon>
        <taxon>Actinomycetota</taxon>
        <taxon>Actinomycetes</taxon>
        <taxon>Micrococcales</taxon>
        <taxon>Promicromonosporaceae</taxon>
        <taxon>Xylanimonas</taxon>
    </lineage>
</organism>
<dbReference type="eggNOG" id="ENOG5032VGQ">
    <property type="taxonomic scope" value="Bacteria"/>
</dbReference>
<dbReference type="STRING" id="446471.Xcel_0415"/>
<protein>
    <submittedName>
        <fullName evidence="2">Uncharacterized protein</fullName>
    </submittedName>
</protein>
<feature type="transmembrane region" description="Helical" evidence="1">
    <location>
        <begin position="179"/>
        <end position="196"/>
    </location>
</feature>
<dbReference type="EMBL" id="CP001821">
    <property type="protein sequence ID" value="ACZ29454.1"/>
    <property type="molecule type" value="Genomic_DNA"/>
</dbReference>
<feature type="transmembrane region" description="Helical" evidence="1">
    <location>
        <begin position="208"/>
        <end position="230"/>
    </location>
</feature>
<keyword evidence="1" id="KW-0812">Transmembrane</keyword>
<evidence type="ECO:0000313" key="2">
    <source>
        <dbReference type="EMBL" id="ACZ29454.1"/>
    </source>
</evidence>